<keyword evidence="3" id="KW-1185">Reference proteome</keyword>
<name>A0A6A6U0L5_9PEZI</name>
<protein>
    <submittedName>
        <fullName evidence="2">Uncharacterized protein</fullName>
    </submittedName>
</protein>
<evidence type="ECO:0000256" key="1">
    <source>
        <dbReference type="SAM" id="MobiDB-lite"/>
    </source>
</evidence>
<proteinExistence type="predicted"/>
<dbReference type="Proteomes" id="UP000799302">
    <property type="component" value="Unassembled WGS sequence"/>
</dbReference>
<organism evidence="2 3">
    <name type="scientific">Microthyrium microscopicum</name>
    <dbReference type="NCBI Taxonomy" id="703497"/>
    <lineage>
        <taxon>Eukaryota</taxon>
        <taxon>Fungi</taxon>
        <taxon>Dikarya</taxon>
        <taxon>Ascomycota</taxon>
        <taxon>Pezizomycotina</taxon>
        <taxon>Dothideomycetes</taxon>
        <taxon>Dothideomycetes incertae sedis</taxon>
        <taxon>Microthyriales</taxon>
        <taxon>Microthyriaceae</taxon>
        <taxon>Microthyrium</taxon>
    </lineage>
</organism>
<reference evidence="2" key="1">
    <citation type="journal article" date="2020" name="Stud. Mycol.">
        <title>101 Dothideomycetes genomes: a test case for predicting lifestyles and emergence of pathogens.</title>
        <authorList>
            <person name="Haridas S."/>
            <person name="Albert R."/>
            <person name="Binder M."/>
            <person name="Bloem J."/>
            <person name="Labutti K."/>
            <person name="Salamov A."/>
            <person name="Andreopoulos B."/>
            <person name="Baker S."/>
            <person name="Barry K."/>
            <person name="Bills G."/>
            <person name="Bluhm B."/>
            <person name="Cannon C."/>
            <person name="Castanera R."/>
            <person name="Culley D."/>
            <person name="Daum C."/>
            <person name="Ezra D."/>
            <person name="Gonzalez J."/>
            <person name="Henrissat B."/>
            <person name="Kuo A."/>
            <person name="Liang C."/>
            <person name="Lipzen A."/>
            <person name="Lutzoni F."/>
            <person name="Magnuson J."/>
            <person name="Mondo S."/>
            <person name="Nolan M."/>
            <person name="Ohm R."/>
            <person name="Pangilinan J."/>
            <person name="Park H.-J."/>
            <person name="Ramirez L."/>
            <person name="Alfaro M."/>
            <person name="Sun H."/>
            <person name="Tritt A."/>
            <person name="Yoshinaga Y."/>
            <person name="Zwiers L.-H."/>
            <person name="Turgeon B."/>
            <person name="Goodwin S."/>
            <person name="Spatafora J."/>
            <person name="Crous P."/>
            <person name="Grigoriev I."/>
        </authorList>
    </citation>
    <scope>NUCLEOTIDE SEQUENCE</scope>
    <source>
        <strain evidence="2">CBS 115976</strain>
    </source>
</reference>
<dbReference type="AlphaFoldDB" id="A0A6A6U0L5"/>
<sequence>MSPKSSPSPEPVPTAATESLVANKKNCRSKRKNQNQAKDTAPQAMHRNVQVPQHILDLSYSDRQNILNSPLVDIVWHDGNHALTIMVPQFPVEVFKACVPRSTSRPHQFNITDKNIIILRPSDFDIKSLDKICQWFLRLCSSDTLPPKVNIVDALAVHLDSFAELWGFHHTFAHLGQEFKYFTAAFARQIAQLAKQQPMSLEQVKLVVVAARAQPNAMWAREFWKGLTTQMHDDKLSEATAIADFLFMEHPLVFKRLVDIEAETGHPTAIQDYEEFMAEQEAKRK</sequence>
<gene>
    <name evidence="2" type="ORF">BT63DRAFT_417522</name>
</gene>
<accession>A0A6A6U0L5</accession>
<evidence type="ECO:0000313" key="2">
    <source>
        <dbReference type="EMBL" id="KAF2664977.1"/>
    </source>
</evidence>
<feature type="compositionally biased region" description="Pro residues" evidence="1">
    <location>
        <begin position="1"/>
        <end position="12"/>
    </location>
</feature>
<dbReference type="EMBL" id="MU004241">
    <property type="protein sequence ID" value="KAF2664977.1"/>
    <property type="molecule type" value="Genomic_DNA"/>
</dbReference>
<evidence type="ECO:0000313" key="3">
    <source>
        <dbReference type="Proteomes" id="UP000799302"/>
    </source>
</evidence>
<feature type="region of interest" description="Disordered" evidence="1">
    <location>
        <begin position="1"/>
        <end position="44"/>
    </location>
</feature>